<evidence type="ECO:0000313" key="3">
    <source>
        <dbReference type="Proteomes" id="UP000054383"/>
    </source>
</evidence>
<name>A0A0U1LMP8_TALIS</name>
<dbReference type="AlphaFoldDB" id="A0A0U1LMP8"/>
<proteinExistence type="predicted"/>
<organism evidence="2 3">
    <name type="scientific">Talaromyces islandicus</name>
    <name type="common">Penicillium islandicum</name>
    <dbReference type="NCBI Taxonomy" id="28573"/>
    <lineage>
        <taxon>Eukaryota</taxon>
        <taxon>Fungi</taxon>
        <taxon>Dikarya</taxon>
        <taxon>Ascomycota</taxon>
        <taxon>Pezizomycotina</taxon>
        <taxon>Eurotiomycetes</taxon>
        <taxon>Eurotiomycetidae</taxon>
        <taxon>Eurotiales</taxon>
        <taxon>Trichocomaceae</taxon>
        <taxon>Talaromyces</taxon>
        <taxon>Talaromyces sect. Islandici</taxon>
    </lineage>
</organism>
<dbReference type="Pfam" id="PF00994">
    <property type="entry name" value="MoCF_biosynth"/>
    <property type="match status" value="1"/>
</dbReference>
<dbReference type="SUPFAM" id="SSF53218">
    <property type="entry name" value="Molybdenum cofactor biosynthesis proteins"/>
    <property type="match status" value="1"/>
</dbReference>
<dbReference type="PANTHER" id="PTHR47675">
    <property type="entry name" value="MOLYBDOPTERIN BINDING DOMAIN PROTEIN (AFU_ORTHOLOGUE AFUA_5G11210)"/>
    <property type="match status" value="1"/>
</dbReference>
<evidence type="ECO:0000313" key="2">
    <source>
        <dbReference type="EMBL" id="CRG84350.1"/>
    </source>
</evidence>
<dbReference type="InterPro" id="IPR036425">
    <property type="entry name" value="MoaB/Mog-like_dom_sf"/>
</dbReference>
<dbReference type="SMART" id="SM00852">
    <property type="entry name" value="MoCF_biosynth"/>
    <property type="match status" value="1"/>
</dbReference>
<dbReference type="EMBL" id="CVMT01000001">
    <property type="protein sequence ID" value="CRG84350.1"/>
    <property type="molecule type" value="Genomic_DNA"/>
</dbReference>
<sequence>MFGRFNQLARHLSHPLPNLAQAPAGLAASMTSSAKFFENKTKTIHTAACLIIGDEVLGGKTVDTNSAYFARWCFSLGIQLKRVEVIADEEDEIIEGVRRMSAKYDFVVTSGGIGPTHDDITYQSIAKAFNLPLKLYQPAFERMKKLTKPHPTQPNFDWDKPSPALTARLRMVELPYDETIDEDKQSVFVADDSWVPITTVNGNVHVLPGVPRLFEKLLNGLKEVVVPRLADPAGNGSYRVLISTPLPESTVAGYLTDLALRVAPHGVKVGSYPRWGKKRNTVTLVGSNKDYIDSIVADVAQNVQGRRVSREDEDDPPSDAEA</sequence>
<dbReference type="Gene3D" id="3.40.980.10">
    <property type="entry name" value="MoaB/Mog-like domain"/>
    <property type="match status" value="1"/>
</dbReference>
<feature type="domain" description="MoaB/Mog" evidence="1">
    <location>
        <begin position="48"/>
        <end position="228"/>
    </location>
</feature>
<protein>
    <recommendedName>
        <fullName evidence="1">MoaB/Mog domain-containing protein</fullName>
    </recommendedName>
</protein>
<dbReference type="PANTHER" id="PTHR47675:SF1">
    <property type="entry name" value="MOLYBDOPTERIN BINDING DOMAIN PROTEIN (AFU_ORTHOLOGUE AFUA_5G11210)"/>
    <property type="match status" value="1"/>
</dbReference>
<dbReference type="STRING" id="28573.A0A0U1LMP8"/>
<dbReference type="GO" id="GO:0042726">
    <property type="term" value="P:flavin-containing compound metabolic process"/>
    <property type="evidence" value="ECO:0007669"/>
    <property type="project" value="TreeGrafter"/>
</dbReference>
<dbReference type="OrthoDB" id="448496at2759"/>
<dbReference type="InterPro" id="IPR001453">
    <property type="entry name" value="MoaB/Mog_dom"/>
</dbReference>
<reference evidence="2 3" key="1">
    <citation type="submission" date="2015-04" db="EMBL/GenBank/DDBJ databases">
        <authorList>
            <person name="Syromyatnikov M.Y."/>
            <person name="Popov V.N."/>
        </authorList>
    </citation>
    <scope>NUCLEOTIDE SEQUENCE [LARGE SCALE GENOMIC DNA]</scope>
    <source>
        <strain evidence="2">WF-38-12</strain>
    </source>
</reference>
<dbReference type="OMA" id="EGWAPGC"/>
<dbReference type="CDD" id="cd00885">
    <property type="entry name" value="cinA"/>
    <property type="match status" value="1"/>
</dbReference>
<dbReference type="Proteomes" id="UP000054383">
    <property type="component" value="Unassembled WGS sequence"/>
</dbReference>
<evidence type="ECO:0000259" key="1">
    <source>
        <dbReference type="SMART" id="SM00852"/>
    </source>
</evidence>
<dbReference type="GO" id="GO:0047884">
    <property type="term" value="F:FAD diphosphatase activity"/>
    <property type="evidence" value="ECO:0007669"/>
    <property type="project" value="TreeGrafter"/>
</dbReference>
<gene>
    <name evidence="2" type="ORF">PISL3812_01647</name>
</gene>
<keyword evidence="3" id="KW-1185">Reference proteome</keyword>
<accession>A0A0U1LMP8</accession>